<name>A0A8C9LR01_9PRIM</name>
<reference evidence="1" key="1">
    <citation type="submission" date="2025-08" db="UniProtKB">
        <authorList>
            <consortium name="Ensembl"/>
        </authorList>
    </citation>
    <scope>IDENTIFICATION</scope>
</reference>
<dbReference type="Ensembl" id="ENSPTET00000030047.1">
    <property type="protein sequence ID" value="ENSPTEP00000020722.1"/>
    <property type="gene ID" value="ENSPTEG00000021930.1"/>
</dbReference>
<dbReference type="Proteomes" id="UP000694416">
    <property type="component" value="Unplaced"/>
</dbReference>
<sequence>MEMRWRPQGHPASWDAGSLRSQQNLTPVVLLTSHSRTQQGNYLKVNQRCHSLSPL</sequence>
<organism evidence="1 2">
    <name type="scientific">Piliocolobus tephrosceles</name>
    <name type="common">Ugandan red Colobus</name>
    <dbReference type="NCBI Taxonomy" id="591936"/>
    <lineage>
        <taxon>Eukaryota</taxon>
        <taxon>Metazoa</taxon>
        <taxon>Chordata</taxon>
        <taxon>Craniata</taxon>
        <taxon>Vertebrata</taxon>
        <taxon>Euteleostomi</taxon>
        <taxon>Mammalia</taxon>
        <taxon>Eutheria</taxon>
        <taxon>Euarchontoglires</taxon>
        <taxon>Primates</taxon>
        <taxon>Haplorrhini</taxon>
        <taxon>Catarrhini</taxon>
        <taxon>Cercopithecidae</taxon>
        <taxon>Colobinae</taxon>
        <taxon>Piliocolobus</taxon>
    </lineage>
</organism>
<reference evidence="1" key="2">
    <citation type="submission" date="2025-09" db="UniProtKB">
        <authorList>
            <consortium name="Ensembl"/>
        </authorList>
    </citation>
    <scope>IDENTIFICATION</scope>
</reference>
<evidence type="ECO:0000313" key="1">
    <source>
        <dbReference type="Ensembl" id="ENSPTEP00000020722.1"/>
    </source>
</evidence>
<accession>A0A8C9LR01</accession>
<proteinExistence type="predicted"/>
<keyword evidence="2" id="KW-1185">Reference proteome</keyword>
<evidence type="ECO:0000313" key="2">
    <source>
        <dbReference type="Proteomes" id="UP000694416"/>
    </source>
</evidence>
<protein>
    <submittedName>
        <fullName evidence="1">Uncharacterized protein</fullName>
    </submittedName>
</protein>
<dbReference type="AlphaFoldDB" id="A0A8C9LR01"/>